<dbReference type="EMBL" id="FNNC01000004">
    <property type="protein sequence ID" value="SDW66495.1"/>
    <property type="molecule type" value="Genomic_DNA"/>
</dbReference>
<dbReference type="STRING" id="1122204.SAMN05421781_2042"/>
<dbReference type="Gene3D" id="2.60.40.2360">
    <property type="entry name" value="Intracellular proteinase inhibitor BsuPI"/>
    <property type="match status" value="1"/>
</dbReference>
<dbReference type="RefSeq" id="WP_091614571.1">
    <property type="nucleotide sequence ID" value="NZ_FNNC01000004.1"/>
</dbReference>
<evidence type="ECO:0000313" key="3">
    <source>
        <dbReference type="EMBL" id="SDW66495.1"/>
    </source>
</evidence>
<dbReference type="InterPro" id="IPR038144">
    <property type="entry name" value="IPI"/>
</dbReference>
<dbReference type="Proteomes" id="UP000199488">
    <property type="component" value="Unassembled WGS sequence"/>
</dbReference>
<protein>
    <submittedName>
        <fullName evidence="3">Intracellular proteinase inhibitor</fullName>
    </submittedName>
</protein>
<name>A0A1H2VDQ7_9BACI</name>
<dbReference type="OrthoDB" id="1357684at2"/>
<proteinExistence type="predicted"/>
<dbReference type="AlphaFoldDB" id="A0A1H2VDQ7"/>
<sequence>MALKKWLAAALVCFCTLSAAACGSEQTAEEPSAGSLEASMIKSDWELAGTLDTENNTWHLEFENTGNGEMKLDFPDGQEIEVIIKEEGVSEPVYIYSEGKVFTQAEKSVEVSAGNIRRWDEELDADLLDPENSYRAEFRILAENLDAPALETSNTP</sequence>
<accession>A0A1H2VDQ7</accession>
<organism evidence="3 4">
    <name type="scientific">Marinococcus luteus</name>
    <dbReference type="NCBI Taxonomy" id="1122204"/>
    <lineage>
        <taxon>Bacteria</taxon>
        <taxon>Bacillati</taxon>
        <taxon>Bacillota</taxon>
        <taxon>Bacilli</taxon>
        <taxon>Bacillales</taxon>
        <taxon>Bacillaceae</taxon>
        <taxon>Marinococcus</taxon>
    </lineage>
</organism>
<reference evidence="3 4" key="1">
    <citation type="submission" date="2016-10" db="EMBL/GenBank/DDBJ databases">
        <authorList>
            <person name="de Groot N.N."/>
        </authorList>
    </citation>
    <scope>NUCLEOTIDE SEQUENCE [LARGE SCALE GENOMIC DNA]</scope>
    <source>
        <strain evidence="3 4">DSM 23126</strain>
    </source>
</reference>
<feature type="chain" id="PRO_5038676250" evidence="1">
    <location>
        <begin position="22"/>
        <end position="156"/>
    </location>
</feature>
<evidence type="ECO:0000256" key="1">
    <source>
        <dbReference type="SAM" id="SignalP"/>
    </source>
</evidence>
<keyword evidence="4" id="KW-1185">Reference proteome</keyword>
<evidence type="ECO:0000259" key="2">
    <source>
        <dbReference type="Pfam" id="PF12690"/>
    </source>
</evidence>
<feature type="domain" description="Intracellular proteinase inhibitor BsuPI" evidence="2">
    <location>
        <begin position="56"/>
        <end position="143"/>
    </location>
</feature>
<dbReference type="InterPro" id="IPR020481">
    <property type="entry name" value="Intracell_prot_inh_BsuPI"/>
</dbReference>
<feature type="signal peptide" evidence="1">
    <location>
        <begin position="1"/>
        <end position="21"/>
    </location>
</feature>
<gene>
    <name evidence="3" type="ORF">SAMN05421781_2042</name>
</gene>
<keyword evidence="1" id="KW-0732">Signal</keyword>
<dbReference type="Pfam" id="PF12690">
    <property type="entry name" value="BsuPI"/>
    <property type="match status" value="1"/>
</dbReference>
<evidence type="ECO:0000313" key="4">
    <source>
        <dbReference type="Proteomes" id="UP000199488"/>
    </source>
</evidence>
<dbReference type="PROSITE" id="PS51257">
    <property type="entry name" value="PROKAR_LIPOPROTEIN"/>
    <property type="match status" value="1"/>
</dbReference>